<organism evidence="2">
    <name type="scientific">Amblyomma sculptum</name>
    <name type="common">Tick</name>
    <dbReference type="NCBI Taxonomy" id="1581419"/>
    <lineage>
        <taxon>Eukaryota</taxon>
        <taxon>Metazoa</taxon>
        <taxon>Ecdysozoa</taxon>
        <taxon>Arthropoda</taxon>
        <taxon>Chelicerata</taxon>
        <taxon>Arachnida</taxon>
        <taxon>Acari</taxon>
        <taxon>Parasitiformes</taxon>
        <taxon>Ixodida</taxon>
        <taxon>Ixodoidea</taxon>
        <taxon>Ixodidae</taxon>
        <taxon>Amblyomminae</taxon>
        <taxon>Amblyomma</taxon>
    </lineage>
</organism>
<reference evidence="2" key="2">
    <citation type="journal article" date="2017" name="Front. Cell. Infect. Microbiol.">
        <title>Analysis of the Salivary Gland Transcriptome of Unfed and Partially Fed Amblyomma sculptum Ticks and Descriptive Proteome of the Saliva.</title>
        <authorList>
            <person name="Esteves E."/>
            <person name="Maruyama S.R."/>
            <person name="Kawahara R."/>
            <person name="Fujita A."/>
            <person name="Martins L.A."/>
            <person name="Righi A.A."/>
            <person name="Costa F.B."/>
            <person name="Palmisano G."/>
            <person name="Labruna M.B."/>
            <person name="Sa-Nunes A."/>
            <person name="Ribeiro J.M.C."/>
            <person name="Fogaca A.C."/>
        </authorList>
    </citation>
    <scope>NUCLEOTIDE SEQUENCE</scope>
</reference>
<name>A0A1E1XL67_AMBSC</name>
<dbReference type="AlphaFoldDB" id="A0A1E1XL67"/>
<feature type="non-terminal residue" evidence="2">
    <location>
        <position position="108"/>
    </location>
</feature>
<feature type="signal peptide" evidence="1">
    <location>
        <begin position="1"/>
        <end position="19"/>
    </location>
</feature>
<sequence length="108" mass="11689">MQVLLPVFTHVLLPVLAAACVDVRPRYRHHYGSHEADTNSITAADVTFAWISPPPGSGTIRSSWEIQSPQTSCFSPPIRDRPWTAAPCGLGSCATARTSNPLVFAMQV</sequence>
<accession>A0A1E1XL67</accession>
<evidence type="ECO:0000313" key="2">
    <source>
        <dbReference type="EMBL" id="JAT99826.1"/>
    </source>
</evidence>
<reference evidence="2" key="1">
    <citation type="submission" date="2016-09" db="EMBL/GenBank/DDBJ databases">
        <authorList>
            <person name="Capua I."/>
            <person name="De Benedictis P."/>
            <person name="Joannis T."/>
            <person name="Lombin L.H."/>
            <person name="Cattoli G."/>
        </authorList>
    </citation>
    <scope>NUCLEOTIDE SEQUENCE</scope>
</reference>
<keyword evidence="1" id="KW-0732">Signal</keyword>
<dbReference type="EMBL" id="GFAA01003608">
    <property type="protein sequence ID" value="JAT99826.1"/>
    <property type="molecule type" value="mRNA"/>
</dbReference>
<evidence type="ECO:0000256" key="1">
    <source>
        <dbReference type="SAM" id="SignalP"/>
    </source>
</evidence>
<proteinExistence type="evidence at transcript level"/>
<protein>
    <submittedName>
        <fullName evidence="2">Putative secreted protein</fullName>
    </submittedName>
</protein>
<feature type="chain" id="PRO_5009116169" evidence="1">
    <location>
        <begin position="20"/>
        <end position="108"/>
    </location>
</feature>